<dbReference type="Gene3D" id="3.40.50.150">
    <property type="entry name" value="Vaccinia Virus protein VP39"/>
    <property type="match status" value="1"/>
</dbReference>
<dbReference type="GO" id="GO:0008168">
    <property type="term" value="F:methyltransferase activity"/>
    <property type="evidence" value="ECO:0007669"/>
    <property type="project" value="UniProtKB-KW"/>
</dbReference>
<proteinExistence type="predicted"/>
<organism evidence="2 3">
    <name type="scientific">Ekhidna lutea</name>
    <dbReference type="NCBI Taxonomy" id="447679"/>
    <lineage>
        <taxon>Bacteria</taxon>
        <taxon>Pseudomonadati</taxon>
        <taxon>Bacteroidota</taxon>
        <taxon>Cytophagia</taxon>
        <taxon>Cytophagales</taxon>
        <taxon>Reichenbachiellaceae</taxon>
        <taxon>Ekhidna</taxon>
    </lineage>
</organism>
<keyword evidence="2" id="KW-0808">Transferase</keyword>
<accession>A0A239J7X7</accession>
<dbReference type="AlphaFoldDB" id="A0A239J7X7"/>
<dbReference type="Pfam" id="PF13847">
    <property type="entry name" value="Methyltransf_31"/>
    <property type="match status" value="1"/>
</dbReference>
<sequence>MTISNQQVKTFYDEFTISQEAMGINHRHLSIQRHLEEFGLQKDNNILEIGCGIGTLTELMLSYVGKNGKITAVDVSEKSISIAKKRLEVYDNVNLEVFDFTKDIKDALFDVIVLPDVIEHIPLKLHESLFLNLSKMLKKEGFVLIHIPDPNYLQWNIDHKKEGLQIIDQPIYTHLLATNIVKSQLYIAYLKSYSLYVNNPDYQVVVLKKKEGLEMYNSIMPTNDSLLRRIKRKFRYLRRKLICLF</sequence>
<dbReference type="GO" id="GO:0032259">
    <property type="term" value="P:methylation"/>
    <property type="evidence" value="ECO:0007669"/>
    <property type="project" value="UniProtKB-KW"/>
</dbReference>
<keyword evidence="2" id="KW-0489">Methyltransferase</keyword>
<evidence type="ECO:0000313" key="2">
    <source>
        <dbReference type="EMBL" id="SNT01905.1"/>
    </source>
</evidence>
<feature type="domain" description="Methyltransferase" evidence="1">
    <location>
        <begin position="41"/>
        <end position="159"/>
    </location>
</feature>
<dbReference type="CDD" id="cd02440">
    <property type="entry name" value="AdoMet_MTases"/>
    <property type="match status" value="1"/>
</dbReference>
<keyword evidence="3" id="KW-1185">Reference proteome</keyword>
<dbReference type="RefSeq" id="WP_089356747.1">
    <property type="nucleotide sequence ID" value="NZ_FZPD01000003.1"/>
</dbReference>
<dbReference type="Proteomes" id="UP000198393">
    <property type="component" value="Unassembled WGS sequence"/>
</dbReference>
<dbReference type="InterPro" id="IPR029063">
    <property type="entry name" value="SAM-dependent_MTases_sf"/>
</dbReference>
<name>A0A239J7X7_EKHLU</name>
<gene>
    <name evidence="2" type="ORF">SAMN05421640_2031</name>
</gene>
<dbReference type="SUPFAM" id="SSF53335">
    <property type="entry name" value="S-adenosyl-L-methionine-dependent methyltransferases"/>
    <property type="match status" value="1"/>
</dbReference>
<evidence type="ECO:0000313" key="3">
    <source>
        <dbReference type="Proteomes" id="UP000198393"/>
    </source>
</evidence>
<evidence type="ECO:0000259" key="1">
    <source>
        <dbReference type="Pfam" id="PF13847"/>
    </source>
</evidence>
<dbReference type="InterPro" id="IPR025714">
    <property type="entry name" value="Methyltranfer_dom"/>
</dbReference>
<dbReference type="OrthoDB" id="9790023at2"/>
<dbReference type="PANTHER" id="PTHR43861:SF1">
    <property type="entry name" value="TRANS-ACONITATE 2-METHYLTRANSFERASE"/>
    <property type="match status" value="1"/>
</dbReference>
<dbReference type="PANTHER" id="PTHR43861">
    <property type="entry name" value="TRANS-ACONITATE 2-METHYLTRANSFERASE-RELATED"/>
    <property type="match status" value="1"/>
</dbReference>
<reference evidence="2 3" key="1">
    <citation type="submission" date="2017-06" db="EMBL/GenBank/DDBJ databases">
        <authorList>
            <person name="Kim H.J."/>
            <person name="Triplett B.A."/>
        </authorList>
    </citation>
    <scope>NUCLEOTIDE SEQUENCE [LARGE SCALE GENOMIC DNA]</scope>
    <source>
        <strain evidence="2 3">DSM 19307</strain>
    </source>
</reference>
<dbReference type="EMBL" id="FZPD01000003">
    <property type="protein sequence ID" value="SNT01905.1"/>
    <property type="molecule type" value="Genomic_DNA"/>
</dbReference>
<protein>
    <submittedName>
        <fullName evidence="2">Methyltransferase domain-containing protein</fullName>
    </submittedName>
</protein>